<dbReference type="Gene3D" id="1.10.10.10">
    <property type="entry name" value="Winged helix-like DNA-binding domain superfamily/Winged helix DNA-binding domain"/>
    <property type="match status" value="1"/>
</dbReference>
<dbReference type="InterPro" id="IPR036388">
    <property type="entry name" value="WH-like_DNA-bd_sf"/>
</dbReference>
<feature type="domain" description="Insertion element IS150 protein InsJ-like helix-turn-helix" evidence="1">
    <location>
        <begin position="12"/>
        <end position="62"/>
    </location>
</feature>
<dbReference type="RefSeq" id="WP_305108428.1">
    <property type="nucleotide sequence ID" value="NZ_JAUTWS010000102.1"/>
</dbReference>
<dbReference type="InterPro" id="IPR009057">
    <property type="entry name" value="Homeodomain-like_sf"/>
</dbReference>
<sequence>MRSLTPEAQEERRRQVIGLRQAGQTYAAIAAQVGLTQTGVFDICKRFAEHGPAGLKSKPRGPEPGHGNLLTAEQEAEVQALMRQGMPDELGLEFA</sequence>
<organism evidence="2 3">
    <name type="scientific">Paracraurococcus lichenis</name>
    <dbReference type="NCBI Taxonomy" id="3064888"/>
    <lineage>
        <taxon>Bacteria</taxon>
        <taxon>Pseudomonadati</taxon>
        <taxon>Pseudomonadota</taxon>
        <taxon>Alphaproteobacteria</taxon>
        <taxon>Acetobacterales</taxon>
        <taxon>Roseomonadaceae</taxon>
        <taxon>Paracraurococcus</taxon>
    </lineage>
</organism>
<dbReference type="EMBL" id="JAUTWS010000102">
    <property type="protein sequence ID" value="MDO9713572.1"/>
    <property type="molecule type" value="Genomic_DNA"/>
</dbReference>
<dbReference type="InterPro" id="IPR055247">
    <property type="entry name" value="InsJ-like_HTH"/>
</dbReference>
<evidence type="ECO:0000259" key="1">
    <source>
        <dbReference type="Pfam" id="PF13518"/>
    </source>
</evidence>
<proteinExistence type="predicted"/>
<feature type="non-terminal residue" evidence="2">
    <location>
        <position position="95"/>
    </location>
</feature>
<dbReference type="Proteomes" id="UP001243009">
    <property type="component" value="Unassembled WGS sequence"/>
</dbReference>
<evidence type="ECO:0000313" key="2">
    <source>
        <dbReference type="EMBL" id="MDO9713572.1"/>
    </source>
</evidence>
<gene>
    <name evidence="2" type="ORF">Q7A36_34955</name>
</gene>
<protein>
    <submittedName>
        <fullName evidence="2">Helix-turn-helix domain-containing protein</fullName>
    </submittedName>
</protein>
<comment type="caution">
    <text evidence="2">The sequence shown here is derived from an EMBL/GenBank/DDBJ whole genome shotgun (WGS) entry which is preliminary data.</text>
</comment>
<evidence type="ECO:0000313" key="3">
    <source>
        <dbReference type="Proteomes" id="UP001243009"/>
    </source>
</evidence>
<reference evidence="2 3" key="1">
    <citation type="submission" date="2023-08" db="EMBL/GenBank/DDBJ databases">
        <title>The draft genome sequence of Paracraurococcus sp. LOR1-02.</title>
        <authorList>
            <person name="Kingkaew E."/>
            <person name="Tanasupawat S."/>
        </authorList>
    </citation>
    <scope>NUCLEOTIDE SEQUENCE [LARGE SCALE GENOMIC DNA]</scope>
    <source>
        <strain evidence="2 3">LOR1-02</strain>
    </source>
</reference>
<keyword evidence="3" id="KW-1185">Reference proteome</keyword>
<accession>A0ABT9EBJ5</accession>
<dbReference type="Pfam" id="PF13518">
    <property type="entry name" value="HTH_28"/>
    <property type="match status" value="1"/>
</dbReference>
<dbReference type="SUPFAM" id="SSF46689">
    <property type="entry name" value="Homeodomain-like"/>
    <property type="match status" value="1"/>
</dbReference>
<name>A0ABT9EBJ5_9PROT</name>